<evidence type="ECO:0000313" key="2">
    <source>
        <dbReference type="EMBL" id="NKE06790.1"/>
    </source>
</evidence>
<dbReference type="Pfam" id="PF03646">
    <property type="entry name" value="FlaG"/>
    <property type="match status" value="1"/>
</dbReference>
<dbReference type="EMBL" id="JAAVUM010000010">
    <property type="protein sequence ID" value="NKE06790.1"/>
    <property type="molecule type" value="Genomic_DNA"/>
</dbReference>
<keyword evidence="2" id="KW-0966">Cell projection</keyword>
<feature type="region of interest" description="Disordered" evidence="1">
    <location>
        <begin position="25"/>
        <end position="44"/>
    </location>
</feature>
<dbReference type="Proteomes" id="UP000587942">
    <property type="component" value="Unassembled WGS sequence"/>
</dbReference>
<gene>
    <name evidence="2" type="primary">flaG</name>
    <name evidence="2" type="ORF">GWK17_15150</name>
</gene>
<accession>A0A846TIL8</accession>
<comment type="caution">
    <text evidence="2">The sequence shown here is derived from an EMBL/GenBank/DDBJ whole genome shotgun (WGS) entry which is preliminary data.</text>
</comment>
<reference evidence="2 3" key="1">
    <citation type="submission" date="2020-03" db="EMBL/GenBank/DDBJ databases">
        <authorList>
            <person name="Sun Q."/>
        </authorList>
    </citation>
    <scope>NUCLEOTIDE SEQUENCE [LARGE SCALE GENOMIC DNA]</scope>
    <source>
        <strain evidence="2 3">KACC 21451</strain>
    </source>
</reference>
<dbReference type="Gene3D" id="3.30.160.170">
    <property type="entry name" value="FlaG-like"/>
    <property type="match status" value="1"/>
</dbReference>
<dbReference type="AlphaFoldDB" id="A0A846TIL8"/>
<keyword evidence="2" id="KW-0282">Flagellum</keyword>
<evidence type="ECO:0000256" key="1">
    <source>
        <dbReference type="SAM" id="MobiDB-lite"/>
    </source>
</evidence>
<proteinExistence type="predicted"/>
<dbReference type="PANTHER" id="PTHR37166">
    <property type="entry name" value="PROTEIN FLAG"/>
    <property type="match status" value="1"/>
</dbReference>
<dbReference type="SUPFAM" id="SSF160214">
    <property type="entry name" value="FlaG-like"/>
    <property type="match status" value="1"/>
</dbReference>
<organism evidence="2 3">
    <name type="scientific">Mesobacillus selenatarsenatis</name>
    <dbReference type="NCBI Taxonomy" id="388741"/>
    <lineage>
        <taxon>Bacteria</taxon>
        <taxon>Bacillati</taxon>
        <taxon>Bacillota</taxon>
        <taxon>Bacilli</taxon>
        <taxon>Bacillales</taxon>
        <taxon>Bacillaceae</taxon>
        <taxon>Mesobacillus</taxon>
    </lineage>
</organism>
<evidence type="ECO:0000313" key="3">
    <source>
        <dbReference type="Proteomes" id="UP000587942"/>
    </source>
</evidence>
<sequence>MINRLSSDTPSTYIYETIKTKIDNIGAQAEPERNPSPVPAEEGLQAVPKEKLEGVVEGLNKYLQQSQTSLKFQYHEKLQEYYVTLVDEKTKEVVREIPPKKMLDFYAAMTEFLGLIVDKKI</sequence>
<dbReference type="InterPro" id="IPR005186">
    <property type="entry name" value="FlaG"/>
</dbReference>
<dbReference type="PANTHER" id="PTHR37166:SF1">
    <property type="entry name" value="PROTEIN FLAG"/>
    <property type="match status" value="1"/>
</dbReference>
<protein>
    <submittedName>
        <fullName evidence="2">Flagellar protein FlaG</fullName>
    </submittedName>
</protein>
<dbReference type="InterPro" id="IPR035924">
    <property type="entry name" value="FlaG-like_sf"/>
</dbReference>
<keyword evidence="2" id="KW-0969">Cilium</keyword>
<name>A0A846TIL8_9BACI</name>
<dbReference type="RefSeq" id="WP_167833202.1">
    <property type="nucleotide sequence ID" value="NZ_JAAVUM010000010.1"/>
</dbReference>
<dbReference type="NCBIfam" id="NF005834">
    <property type="entry name" value="PRK07738.1"/>
    <property type="match status" value="1"/>
</dbReference>